<comment type="caution">
    <text evidence="1">The sequence shown here is derived from an EMBL/GenBank/DDBJ whole genome shotgun (WGS) entry which is preliminary data.</text>
</comment>
<name>A0A151B2X3_9CLOT</name>
<evidence type="ECO:0000313" key="1">
    <source>
        <dbReference type="EMBL" id="KYH34140.1"/>
    </source>
</evidence>
<dbReference type="OrthoDB" id="1913811at2"/>
<dbReference type="RefSeq" id="WP_066825963.1">
    <property type="nucleotide sequence ID" value="NZ_LTBA01000024.1"/>
</dbReference>
<protein>
    <submittedName>
        <fullName evidence="1">Uncharacterized protein</fullName>
    </submittedName>
</protein>
<dbReference type="Proteomes" id="UP000075531">
    <property type="component" value="Unassembled WGS sequence"/>
</dbReference>
<keyword evidence="2" id="KW-1185">Reference proteome</keyword>
<dbReference type="AlphaFoldDB" id="A0A151B2X3"/>
<proteinExistence type="predicted"/>
<reference evidence="1 2" key="1">
    <citation type="submission" date="2016-02" db="EMBL/GenBank/DDBJ databases">
        <title>Genome sequence of Clostridium tepidiprofundi DSM 19306.</title>
        <authorList>
            <person name="Poehlein A."/>
            <person name="Daniel R."/>
        </authorList>
    </citation>
    <scope>NUCLEOTIDE SEQUENCE [LARGE SCALE GENOMIC DNA]</scope>
    <source>
        <strain evidence="1 2">DSM 19306</strain>
    </source>
</reference>
<evidence type="ECO:0000313" key="2">
    <source>
        <dbReference type="Proteomes" id="UP000075531"/>
    </source>
</evidence>
<dbReference type="EMBL" id="LTBA01000024">
    <property type="protein sequence ID" value="KYH34140.1"/>
    <property type="molecule type" value="Genomic_DNA"/>
</dbReference>
<organism evidence="1 2">
    <name type="scientific">Clostridium tepidiprofundi DSM 19306</name>
    <dbReference type="NCBI Taxonomy" id="1121338"/>
    <lineage>
        <taxon>Bacteria</taxon>
        <taxon>Bacillati</taxon>
        <taxon>Bacillota</taxon>
        <taxon>Clostridia</taxon>
        <taxon>Eubacteriales</taxon>
        <taxon>Clostridiaceae</taxon>
        <taxon>Clostridium</taxon>
    </lineage>
</organism>
<dbReference type="STRING" id="1121338.CLTEP_19170"/>
<dbReference type="PATRIC" id="fig|1121338.3.peg.1976"/>
<accession>A0A151B2X3</accession>
<gene>
    <name evidence="1" type="ORF">CLTEP_19170</name>
</gene>
<sequence>MKGKILDMNKTDAFISFENGTTMDVSTSHLPKNSKIGDTINIDISNNSNIQNDKMPNML</sequence>